<gene>
    <name evidence="1" type="ORF">VFH_II256880</name>
</gene>
<organism evidence="1 2">
    <name type="scientific">Vicia faba</name>
    <name type="common">Broad bean</name>
    <name type="synonym">Faba vulgaris</name>
    <dbReference type="NCBI Taxonomy" id="3906"/>
    <lineage>
        <taxon>Eukaryota</taxon>
        <taxon>Viridiplantae</taxon>
        <taxon>Streptophyta</taxon>
        <taxon>Embryophyta</taxon>
        <taxon>Tracheophyta</taxon>
        <taxon>Spermatophyta</taxon>
        <taxon>Magnoliopsida</taxon>
        <taxon>eudicotyledons</taxon>
        <taxon>Gunneridae</taxon>
        <taxon>Pentapetalae</taxon>
        <taxon>rosids</taxon>
        <taxon>fabids</taxon>
        <taxon>Fabales</taxon>
        <taxon>Fabaceae</taxon>
        <taxon>Papilionoideae</taxon>
        <taxon>50 kb inversion clade</taxon>
        <taxon>NPAAA clade</taxon>
        <taxon>Hologalegina</taxon>
        <taxon>IRL clade</taxon>
        <taxon>Fabeae</taxon>
        <taxon>Vicia</taxon>
    </lineage>
</organism>
<protein>
    <submittedName>
        <fullName evidence="1">Uncharacterized protein</fullName>
    </submittedName>
</protein>
<evidence type="ECO:0000313" key="1">
    <source>
        <dbReference type="EMBL" id="CAI8601123.1"/>
    </source>
</evidence>
<dbReference type="AlphaFoldDB" id="A0AAV0ZW14"/>
<keyword evidence="2" id="KW-1185">Reference proteome</keyword>
<name>A0AAV0ZW14_VICFA</name>
<sequence length="110" mass="12470">MGNLILCKPQDNKLEATVPFSRTTMGEIMFLQICLLDHSCMLSWLSTNWLKLCNSKCGLKVGRLNNLPWLWGLGSVLAKITVFNDGSYFCSFRYDMAIDTVQSYAPDLDH</sequence>
<reference evidence="1 2" key="1">
    <citation type="submission" date="2023-01" db="EMBL/GenBank/DDBJ databases">
        <authorList>
            <person name="Kreplak J."/>
        </authorList>
    </citation>
    <scope>NUCLEOTIDE SEQUENCE [LARGE SCALE GENOMIC DNA]</scope>
</reference>
<proteinExistence type="predicted"/>
<dbReference type="Proteomes" id="UP001157006">
    <property type="component" value="Chromosome 2"/>
</dbReference>
<evidence type="ECO:0000313" key="2">
    <source>
        <dbReference type="Proteomes" id="UP001157006"/>
    </source>
</evidence>
<accession>A0AAV0ZW14</accession>
<dbReference type="EMBL" id="OX451737">
    <property type="protein sequence ID" value="CAI8601123.1"/>
    <property type="molecule type" value="Genomic_DNA"/>
</dbReference>